<keyword evidence="3" id="KW-1185">Reference proteome</keyword>
<dbReference type="Proteomes" id="UP001084197">
    <property type="component" value="Unassembled WGS sequence"/>
</dbReference>
<comment type="caution">
    <text evidence="2">The sequence shown here is derived from an EMBL/GenBank/DDBJ whole genome shotgun (WGS) entry which is preliminary data.</text>
</comment>
<sequence>MKKFLNLQLGNVSRALFSVRFFACCILVCLIVIFTSIPLIHPDQGAIELLEASLGGSSGNLMLVLALVPLIPFTLSFGMEYQQKAILPWIIRSGVKSYALGKLSLSLISAFLTTAIGLAFAVLILSIWLPVHQHGIGTEAYSIYLVNGQVIRYLIFYIAHISLSSVLFAMIAFWVSTMMPNRYVTLAAPVVCYYLMHRLTSSLNIPIQFKAMYIFESVYDAGTVWSSFLLKLMTVLIISLPLAYLSYINIKRRVAYG</sequence>
<keyword evidence="1" id="KW-0472">Membrane</keyword>
<name>A0A9J6RDY9_9BACI</name>
<evidence type="ECO:0000313" key="2">
    <source>
        <dbReference type="EMBL" id="MCZ0703556.1"/>
    </source>
</evidence>
<feature type="transmembrane region" description="Helical" evidence="1">
    <location>
        <begin position="183"/>
        <end position="205"/>
    </location>
</feature>
<dbReference type="EMBL" id="JAPRAT010000018">
    <property type="protein sequence ID" value="MCZ0703556.1"/>
    <property type="molecule type" value="Genomic_DNA"/>
</dbReference>
<feature type="transmembrane region" description="Helical" evidence="1">
    <location>
        <begin position="103"/>
        <end position="131"/>
    </location>
</feature>
<keyword evidence="1" id="KW-0812">Transmembrane</keyword>
<feature type="transmembrane region" description="Helical" evidence="1">
    <location>
        <begin position="151"/>
        <end position="176"/>
    </location>
</feature>
<evidence type="ECO:0000256" key="1">
    <source>
        <dbReference type="SAM" id="Phobius"/>
    </source>
</evidence>
<proteinExistence type="predicted"/>
<evidence type="ECO:0000313" key="3">
    <source>
        <dbReference type="Proteomes" id="UP001084197"/>
    </source>
</evidence>
<feature type="transmembrane region" description="Helical" evidence="1">
    <location>
        <begin position="21"/>
        <end position="41"/>
    </location>
</feature>
<organism evidence="2 3">
    <name type="scientific">Natronobacillus azotifigens</name>
    <dbReference type="NCBI Taxonomy" id="472978"/>
    <lineage>
        <taxon>Bacteria</taxon>
        <taxon>Bacillati</taxon>
        <taxon>Bacillota</taxon>
        <taxon>Bacilli</taxon>
        <taxon>Bacillales</taxon>
        <taxon>Bacillaceae</taxon>
        <taxon>Natronobacillus</taxon>
    </lineage>
</organism>
<dbReference type="AlphaFoldDB" id="A0A9J6RDY9"/>
<gene>
    <name evidence="2" type="ORF">OWO01_10030</name>
</gene>
<feature type="transmembrane region" description="Helical" evidence="1">
    <location>
        <begin position="225"/>
        <end position="247"/>
    </location>
</feature>
<accession>A0A9J6RDY9</accession>
<protein>
    <submittedName>
        <fullName evidence="2">Uncharacterized protein</fullName>
    </submittedName>
</protein>
<feature type="transmembrane region" description="Helical" evidence="1">
    <location>
        <begin position="61"/>
        <end position="82"/>
    </location>
</feature>
<reference evidence="2" key="1">
    <citation type="submission" date="2022-11" db="EMBL/GenBank/DDBJ databases">
        <title>WGS of Natronobacillus azotifigens 24KS-1, an anaerobic diazotrophic haloalkaliphile from soda-rich habitats.</title>
        <authorList>
            <person name="Sorokin D.Y."/>
            <person name="Merkel A.Y."/>
        </authorList>
    </citation>
    <scope>NUCLEOTIDE SEQUENCE</scope>
    <source>
        <strain evidence="2">24KS-1</strain>
    </source>
</reference>
<dbReference type="RefSeq" id="WP_268780320.1">
    <property type="nucleotide sequence ID" value="NZ_JAPRAT010000018.1"/>
</dbReference>
<keyword evidence="1" id="KW-1133">Transmembrane helix</keyword>